<dbReference type="Pfam" id="PF00665">
    <property type="entry name" value="rve"/>
    <property type="match status" value="1"/>
</dbReference>
<feature type="domain" description="Integrase catalytic" evidence="2">
    <location>
        <begin position="178"/>
        <end position="344"/>
    </location>
</feature>
<dbReference type="Proteomes" id="UP000003240">
    <property type="component" value="Unassembled WGS sequence"/>
</dbReference>
<gene>
    <name evidence="3" type="ORF">ALO_14697</name>
</gene>
<dbReference type="GO" id="GO:0003676">
    <property type="term" value="F:nucleic acid binding"/>
    <property type="evidence" value="ECO:0007669"/>
    <property type="project" value="InterPro"/>
</dbReference>
<dbReference type="AlphaFoldDB" id="F7NLG7"/>
<accession>F7NLG7</accession>
<dbReference type="EMBL" id="AFGF01000129">
    <property type="protein sequence ID" value="EGO63110.1"/>
    <property type="molecule type" value="Genomic_DNA"/>
</dbReference>
<keyword evidence="4" id="KW-1185">Reference proteome</keyword>
<dbReference type="GO" id="GO:0032196">
    <property type="term" value="P:transposition"/>
    <property type="evidence" value="ECO:0007669"/>
    <property type="project" value="TreeGrafter"/>
</dbReference>
<protein>
    <submittedName>
        <fullName evidence="3">Integrase catalytic region</fullName>
    </submittedName>
</protein>
<dbReference type="GO" id="GO:0005829">
    <property type="term" value="C:cytosol"/>
    <property type="evidence" value="ECO:0007669"/>
    <property type="project" value="TreeGrafter"/>
</dbReference>
<comment type="caution">
    <text evidence="3">The sequence shown here is derived from an EMBL/GenBank/DDBJ whole genome shotgun (WGS) entry which is preliminary data.</text>
</comment>
<dbReference type="SUPFAM" id="SSF53098">
    <property type="entry name" value="Ribonuclease H-like"/>
    <property type="match status" value="1"/>
</dbReference>
<dbReference type="InterPro" id="IPR053392">
    <property type="entry name" value="Transposase_IS30-like"/>
</dbReference>
<dbReference type="PANTHER" id="PTHR10948:SF23">
    <property type="entry name" value="TRANSPOSASE INSI FOR INSERTION SEQUENCE ELEMENT IS30A-RELATED"/>
    <property type="match status" value="1"/>
</dbReference>
<dbReference type="Gene3D" id="1.10.10.60">
    <property type="entry name" value="Homeodomain-like"/>
    <property type="match status" value="1"/>
</dbReference>
<dbReference type="NCBIfam" id="NF033563">
    <property type="entry name" value="transpos_IS30"/>
    <property type="match status" value="1"/>
</dbReference>
<reference evidence="3 4" key="1">
    <citation type="journal article" date="2011" name="EMBO J.">
        <title>Structural diversity of bacterial flagellar motors.</title>
        <authorList>
            <person name="Chen S."/>
            <person name="Beeby M."/>
            <person name="Murphy G.E."/>
            <person name="Leadbetter J.R."/>
            <person name="Hendrixson D.R."/>
            <person name="Briegel A."/>
            <person name="Li Z."/>
            <person name="Shi J."/>
            <person name="Tocheva E.I."/>
            <person name="Muller A."/>
            <person name="Dobro M.J."/>
            <person name="Jensen G.J."/>
        </authorList>
    </citation>
    <scope>NUCLEOTIDE SEQUENCE [LARGE SCALE GENOMIC DNA]</scope>
    <source>
        <strain evidence="3 4">DSM 6540</strain>
    </source>
</reference>
<name>F7NLG7_9FIRM</name>
<dbReference type="OrthoDB" id="9776104at2"/>
<dbReference type="Pfam" id="PF13936">
    <property type="entry name" value="HTH_38"/>
    <property type="match status" value="1"/>
</dbReference>
<sequence>MTVTSNDNTSARTFKHLSPYERGRMQALLQEKHSLRYIARQLNRHPSTISRELKRGTVTQLRSDLTSYQAYFPETGQTMYLKRRSACKPKYKLAEVEAFLQFAQTKMLKDKWSPDTVVGVYKNHPKHHGQAYVSTKTLYNYIDRRFLPVRNIDLALKVRRKGKSHIQRKNKRILGDSIEQRPKDVEQRDEFGHWEIDTVSGKRSNDHALLTLVERKTRHMLLLQLPDKTSQSVCQCLNSLQERFGNLFPQIVKSITADNGSEFADLAVRLAQWGSKAYFSHPYSAWERGTNERHNGLIRRFIPKARSIRAVSPATLQRVQAWCNQLPRKILGYKTPQECFEKELLMIQ</sequence>
<dbReference type="PANTHER" id="PTHR10948">
    <property type="entry name" value="TRANSPOSASE"/>
    <property type="match status" value="1"/>
</dbReference>
<evidence type="ECO:0000313" key="4">
    <source>
        <dbReference type="Proteomes" id="UP000003240"/>
    </source>
</evidence>
<organism evidence="3 4">
    <name type="scientific">Acetonema longum DSM 6540</name>
    <dbReference type="NCBI Taxonomy" id="1009370"/>
    <lineage>
        <taxon>Bacteria</taxon>
        <taxon>Bacillati</taxon>
        <taxon>Bacillota</taxon>
        <taxon>Negativicutes</taxon>
        <taxon>Acetonemataceae</taxon>
        <taxon>Acetonema</taxon>
    </lineage>
</organism>
<dbReference type="PROSITE" id="PS50994">
    <property type="entry name" value="INTEGRASE"/>
    <property type="match status" value="1"/>
</dbReference>
<keyword evidence="1" id="KW-0233">DNA recombination</keyword>
<dbReference type="eggNOG" id="COG2826">
    <property type="taxonomic scope" value="Bacteria"/>
</dbReference>
<proteinExistence type="predicted"/>
<dbReference type="InterPro" id="IPR025246">
    <property type="entry name" value="IS30-like_HTH"/>
</dbReference>
<dbReference type="Gene3D" id="3.30.420.10">
    <property type="entry name" value="Ribonuclease H-like superfamily/Ribonuclease H"/>
    <property type="match status" value="1"/>
</dbReference>
<dbReference type="RefSeq" id="WP_004096870.1">
    <property type="nucleotide sequence ID" value="NZ_AFGF01000129.1"/>
</dbReference>
<dbReference type="InterPro" id="IPR001584">
    <property type="entry name" value="Integrase_cat-core"/>
</dbReference>
<dbReference type="GO" id="GO:0006310">
    <property type="term" value="P:DNA recombination"/>
    <property type="evidence" value="ECO:0007669"/>
    <property type="project" value="UniProtKB-KW"/>
</dbReference>
<dbReference type="InterPro" id="IPR036397">
    <property type="entry name" value="RNaseH_sf"/>
</dbReference>
<dbReference type="GO" id="GO:0015074">
    <property type="term" value="P:DNA integration"/>
    <property type="evidence" value="ECO:0007669"/>
    <property type="project" value="InterPro"/>
</dbReference>
<dbReference type="GO" id="GO:0004803">
    <property type="term" value="F:transposase activity"/>
    <property type="evidence" value="ECO:0007669"/>
    <property type="project" value="TreeGrafter"/>
</dbReference>
<dbReference type="STRING" id="1009370.ALO_14697"/>
<dbReference type="InterPro" id="IPR051917">
    <property type="entry name" value="Transposase-Integrase"/>
</dbReference>
<dbReference type="InterPro" id="IPR012337">
    <property type="entry name" value="RNaseH-like_sf"/>
</dbReference>
<evidence type="ECO:0000259" key="2">
    <source>
        <dbReference type="PROSITE" id="PS50994"/>
    </source>
</evidence>
<evidence type="ECO:0000256" key="1">
    <source>
        <dbReference type="ARBA" id="ARBA00023172"/>
    </source>
</evidence>
<evidence type="ECO:0000313" key="3">
    <source>
        <dbReference type="EMBL" id="EGO63110.1"/>
    </source>
</evidence>